<name>V5WEQ2_9SPIO</name>
<dbReference type="eggNOG" id="ENOG502Z8TW">
    <property type="taxonomic scope" value="Bacteria"/>
</dbReference>
<protein>
    <submittedName>
        <fullName evidence="1">Uncharacterized protein</fullName>
    </submittedName>
</protein>
<dbReference type="Proteomes" id="UP000018680">
    <property type="component" value="Chromosome"/>
</dbReference>
<dbReference type="AlphaFoldDB" id="V5WEQ2"/>
<keyword evidence="2" id="KW-1185">Reference proteome</keyword>
<proteinExistence type="predicted"/>
<dbReference type="HOGENOM" id="CLU_1348131_0_0_12"/>
<dbReference type="KEGG" id="slr:L21SP2_0678"/>
<sequence>MILSIEQGMKPVSISFQEEREEIDSAGYFSGFILTAALISRLIPGIRGIRPALELLASGSTAYSVLKHGLEEVREKGSFDPEVISVFYLLTAMARGKGVNAAALTWATSFGRHLVKPLPEQINLKLTKSQDEDNYEIEIDNHNQQNFLSLGLRTLPAMVFDMLTGGMVGKETLIKQIKHVSEQHHSIIEGLTDLKKGFTLKIQ</sequence>
<dbReference type="EMBL" id="CP006939">
    <property type="protein sequence ID" value="AHC14105.1"/>
    <property type="molecule type" value="Genomic_DNA"/>
</dbReference>
<gene>
    <name evidence="1" type="ORF">L21SP2_0678</name>
</gene>
<evidence type="ECO:0000313" key="2">
    <source>
        <dbReference type="Proteomes" id="UP000018680"/>
    </source>
</evidence>
<evidence type="ECO:0000313" key="1">
    <source>
        <dbReference type="EMBL" id="AHC14105.1"/>
    </source>
</evidence>
<accession>V5WEQ2</accession>
<organism evidence="1 2">
    <name type="scientific">Salinispira pacifica</name>
    <dbReference type="NCBI Taxonomy" id="1307761"/>
    <lineage>
        <taxon>Bacteria</taxon>
        <taxon>Pseudomonadati</taxon>
        <taxon>Spirochaetota</taxon>
        <taxon>Spirochaetia</taxon>
        <taxon>Spirochaetales</taxon>
        <taxon>Spirochaetaceae</taxon>
        <taxon>Salinispira</taxon>
    </lineage>
</organism>
<reference evidence="1 2" key="1">
    <citation type="journal article" date="2015" name="Stand. Genomic Sci.">
        <title>Complete genome sequence and description of Salinispira pacifica gen. nov., sp. nov., a novel spirochaete isolated form a hypersaline microbial mat.</title>
        <authorList>
            <person name="Ben Hania W."/>
            <person name="Joseph M."/>
            <person name="Schumann P."/>
            <person name="Bunk B."/>
            <person name="Fiebig A."/>
            <person name="Sproer C."/>
            <person name="Klenk H.P."/>
            <person name="Fardeau M.L."/>
            <person name="Spring S."/>
        </authorList>
    </citation>
    <scope>NUCLEOTIDE SEQUENCE [LARGE SCALE GENOMIC DNA]</scope>
    <source>
        <strain evidence="1 2">L21-RPul-D2</strain>
    </source>
</reference>
<dbReference type="STRING" id="1307761.L21SP2_0678"/>